<keyword evidence="2" id="KW-0732">Signal</keyword>
<dbReference type="OrthoDB" id="4232596at2"/>
<dbReference type="KEGG" id="ari:UM93_07245"/>
<dbReference type="RefSeq" id="WP_045074684.1">
    <property type="nucleotide sequence ID" value="NZ_CP011005.1"/>
</dbReference>
<dbReference type="EMBL" id="CP011005">
    <property type="protein sequence ID" value="AJT41359.1"/>
    <property type="molecule type" value="Genomic_DNA"/>
</dbReference>
<evidence type="ECO:0000256" key="1">
    <source>
        <dbReference type="SAM" id="MobiDB-lite"/>
    </source>
</evidence>
<dbReference type="PROSITE" id="PS51257">
    <property type="entry name" value="PROKAR_LIPOPROTEIN"/>
    <property type="match status" value="1"/>
</dbReference>
<sequence>MKITHRKSLFVSAAGIALIGGVAGCAPAATQSAPSTPASSSDQSSSSATTSSSSSSSGYKDGSYSADGNYTSPNGQETIGVKLTLSSGVVSELELTPHPSNPNTQKFQGEFISGINALVVGKKIDELNVSKVSGSSLTSGGFNQAIEEIKKEASS</sequence>
<evidence type="ECO:0000313" key="3">
    <source>
        <dbReference type="EMBL" id="AJT41359.1"/>
    </source>
</evidence>
<dbReference type="HOGENOM" id="CLU_125315_2_0_11"/>
<evidence type="ECO:0008006" key="5">
    <source>
        <dbReference type="Google" id="ProtNLM"/>
    </source>
</evidence>
<evidence type="ECO:0000313" key="4">
    <source>
        <dbReference type="Proteomes" id="UP000061839"/>
    </source>
</evidence>
<reference evidence="3 4" key="1">
    <citation type="journal article" date="2015" name="Genome Announc.">
        <title>Complete Genome Sequencing of Protease-Producing Novel Arthrobacter sp. Strain IHBB 11108 Using PacBio Single-Molecule Real-Time Sequencing Technology.</title>
        <authorList>
            <person name="Kiran S."/>
            <person name="Swarnkar M.K."/>
            <person name="Pal M."/>
            <person name="Thakur R."/>
            <person name="Tewari R."/>
            <person name="Singh A.K."/>
            <person name="Gulati A."/>
        </authorList>
    </citation>
    <scope>NUCLEOTIDE SEQUENCE [LARGE SCALE GENOMIC DNA]</scope>
    <source>
        <strain evidence="3 4">IHBB 11108</strain>
    </source>
</reference>
<feature type="compositionally biased region" description="Low complexity" evidence="1">
    <location>
        <begin position="27"/>
        <end position="57"/>
    </location>
</feature>
<feature type="compositionally biased region" description="Polar residues" evidence="1">
    <location>
        <begin position="66"/>
        <end position="77"/>
    </location>
</feature>
<keyword evidence="4" id="KW-1185">Reference proteome</keyword>
<name>A0A0D4BYG3_9MICC</name>
<feature type="signal peptide" evidence="2">
    <location>
        <begin position="1"/>
        <end position="28"/>
    </location>
</feature>
<dbReference type="AlphaFoldDB" id="A0A0D4BYG3"/>
<evidence type="ECO:0000256" key="2">
    <source>
        <dbReference type="SAM" id="SignalP"/>
    </source>
</evidence>
<protein>
    <recommendedName>
        <fullName evidence="5">FMN-binding domain-containing protein</fullName>
    </recommendedName>
</protein>
<dbReference type="PATRIC" id="fig|1618207.4.peg.1467"/>
<dbReference type="STRING" id="1618207.UM93_07245"/>
<gene>
    <name evidence="3" type="ORF">UM93_07245</name>
</gene>
<feature type="chain" id="PRO_5002281180" description="FMN-binding domain-containing protein" evidence="2">
    <location>
        <begin position="29"/>
        <end position="155"/>
    </location>
</feature>
<organism evidence="3 4">
    <name type="scientific">Psychromicrobium lacuslunae</name>
    <dbReference type="NCBI Taxonomy" id="1618207"/>
    <lineage>
        <taxon>Bacteria</taxon>
        <taxon>Bacillati</taxon>
        <taxon>Actinomycetota</taxon>
        <taxon>Actinomycetes</taxon>
        <taxon>Micrococcales</taxon>
        <taxon>Micrococcaceae</taxon>
        <taxon>Psychromicrobium</taxon>
    </lineage>
</organism>
<feature type="region of interest" description="Disordered" evidence="1">
    <location>
        <begin position="27"/>
        <end position="77"/>
    </location>
</feature>
<dbReference type="Proteomes" id="UP000061839">
    <property type="component" value="Chromosome"/>
</dbReference>
<accession>A0A0D4BYG3</accession>
<proteinExistence type="predicted"/>